<evidence type="ECO:0000256" key="4">
    <source>
        <dbReference type="ARBA" id="ARBA00022692"/>
    </source>
</evidence>
<keyword evidence="3" id="KW-0997">Cell inner membrane</keyword>
<proteinExistence type="predicted"/>
<dbReference type="EMBL" id="DPPF01000059">
    <property type="protein sequence ID" value="HCW92582.1"/>
    <property type="molecule type" value="Genomic_DNA"/>
</dbReference>
<evidence type="ECO:0000256" key="1">
    <source>
        <dbReference type="ARBA" id="ARBA00004429"/>
    </source>
</evidence>
<feature type="transmembrane region" description="Helical" evidence="7">
    <location>
        <begin position="369"/>
        <end position="393"/>
    </location>
</feature>
<comment type="subcellular location">
    <subcellularLocation>
        <location evidence="1">Cell inner membrane</location>
        <topology evidence="1">Multi-pass membrane protein</topology>
    </subcellularLocation>
</comment>
<evidence type="ECO:0000259" key="8">
    <source>
        <dbReference type="Pfam" id="PF06808"/>
    </source>
</evidence>
<keyword evidence="6 7" id="KW-0472">Membrane</keyword>
<keyword evidence="2" id="KW-1003">Cell membrane</keyword>
<sequence>PGAFFILTNKTYGLMTNYVLVAIPLFILMAQFLDKSGVAEDLYESMYIVLGPVRGGLALATIVVSTVFAATTGIIGASVVAMGLLAAPTMLSKGYQKELTAGVITAGGTLGILIPPSIMLVVYGGLIGMSVGKLFLAAFIPGLLLSMLYLLYTFVLCYIRPYYGPPIPMKKRTHTTAQKIGMTMKSMLPPLFLIFAVLGSIAAGVATPTEAAGLGSLGALLLAVVNKRANWEFFKESSYSTLKITCMVMLIFVGANFYTAIFMGLGGGDMFERLLFAVSDNKWVILAVMMIIMFLLGMFVDWLGILLLCVPIFTPIAVGTLGFDPLWFALIVCVNLQMSFLTPPFGYALFYLKGVAPPGMELGHIYRGIIPFVILQVIGLILIISFPELVTWLPNFIMN</sequence>
<feature type="transmembrane region" description="Helical" evidence="7">
    <location>
        <begin position="57"/>
        <end position="87"/>
    </location>
</feature>
<comment type="caution">
    <text evidence="9">The sequence shown here is derived from an EMBL/GenBank/DDBJ whole genome shotgun (WGS) entry which is preliminary data.</text>
</comment>
<evidence type="ECO:0000256" key="5">
    <source>
        <dbReference type="ARBA" id="ARBA00022989"/>
    </source>
</evidence>
<dbReference type="GO" id="GO:0022857">
    <property type="term" value="F:transmembrane transporter activity"/>
    <property type="evidence" value="ECO:0007669"/>
    <property type="project" value="TreeGrafter"/>
</dbReference>
<evidence type="ECO:0000256" key="7">
    <source>
        <dbReference type="SAM" id="Phobius"/>
    </source>
</evidence>
<feature type="transmembrane region" description="Helical" evidence="7">
    <location>
        <begin position="135"/>
        <end position="159"/>
    </location>
</feature>
<dbReference type="AlphaFoldDB" id="A0A3D5QBN4"/>
<feature type="transmembrane region" description="Helical" evidence="7">
    <location>
        <begin position="180"/>
        <end position="205"/>
    </location>
</feature>
<feature type="domain" description="TRAP C4-dicarboxylate transport system permease DctM subunit" evidence="8">
    <location>
        <begin position="6"/>
        <end position="389"/>
    </location>
</feature>
<gene>
    <name evidence="9" type="ORF">DHM44_02765</name>
</gene>
<evidence type="ECO:0000313" key="9">
    <source>
        <dbReference type="EMBL" id="HCW92582.1"/>
    </source>
</evidence>
<dbReference type="Proteomes" id="UP000262325">
    <property type="component" value="Unassembled WGS sequence"/>
</dbReference>
<evidence type="ECO:0000256" key="3">
    <source>
        <dbReference type="ARBA" id="ARBA00022519"/>
    </source>
</evidence>
<organism evidence="9 10">
    <name type="scientific">Flexistipes sinusarabici</name>
    <dbReference type="NCBI Taxonomy" id="2352"/>
    <lineage>
        <taxon>Bacteria</taxon>
        <taxon>Pseudomonadati</taxon>
        <taxon>Deferribacterota</taxon>
        <taxon>Deferribacteres</taxon>
        <taxon>Deferribacterales</taxon>
        <taxon>Flexistipitaceae</taxon>
        <taxon>Flexistipes</taxon>
    </lineage>
</organism>
<dbReference type="PIRSF" id="PIRSF006066">
    <property type="entry name" value="HI0050"/>
    <property type="match status" value="1"/>
</dbReference>
<feature type="transmembrane region" description="Helical" evidence="7">
    <location>
        <begin position="211"/>
        <end position="229"/>
    </location>
</feature>
<feature type="transmembrane region" description="Helical" evidence="7">
    <location>
        <begin position="326"/>
        <end position="349"/>
    </location>
</feature>
<protein>
    <submittedName>
        <fullName evidence="9">C4-dicarboxylate ABC transporter</fullName>
    </submittedName>
</protein>
<dbReference type="Pfam" id="PF06808">
    <property type="entry name" value="DctM"/>
    <property type="match status" value="1"/>
</dbReference>
<feature type="non-terminal residue" evidence="9">
    <location>
        <position position="1"/>
    </location>
</feature>
<keyword evidence="4 7" id="KW-0812">Transmembrane</keyword>
<dbReference type="InterPro" id="IPR010656">
    <property type="entry name" value="DctM"/>
</dbReference>
<keyword evidence="5 7" id="KW-1133">Transmembrane helix</keyword>
<feature type="transmembrane region" description="Helical" evidence="7">
    <location>
        <begin position="283"/>
        <end position="314"/>
    </location>
</feature>
<name>A0A3D5QBN4_FLESI</name>
<evidence type="ECO:0000313" key="10">
    <source>
        <dbReference type="Proteomes" id="UP000262325"/>
    </source>
</evidence>
<dbReference type="PANTHER" id="PTHR33362">
    <property type="entry name" value="SIALIC ACID TRAP TRANSPORTER PERMEASE PROTEIN SIAT-RELATED"/>
    <property type="match status" value="1"/>
</dbReference>
<dbReference type="NCBIfam" id="TIGR00786">
    <property type="entry name" value="dctM"/>
    <property type="match status" value="1"/>
</dbReference>
<dbReference type="PANTHER" id="PTHR33362:SF7">
    <property type="entry name" value="SLL1103 PROTEIN"/>
    <property type="match status" value="1"/>
</dbReference>
<reference evidence="9 10" key="1">
    <citation type="journal article" date="2018" name="Nat. Biotechnol.">
        <title>A standardized bacterial taxonomy based on genome phylogeny substantially revises the tree of life.</title>
        <authorList>
            <person name="Parks D.H."/>
            <person name="Chuvochina M."/>
            <person name="Waite D.W."/>
            <person name="Rinke C."/>
            <person name="Skarshewski A."/>
            <person name="Chaumeil P.A."/>
            <person name="Hugenholtz P."/>
        </authorList>
    </citation>
    <scope>NUCLEOTIDE SEQUENCE [LARGE SCALE GENOMIC DNA]</scope>
    <source>
        <strain evidence="9">UBA8672</strain>
    </source>
</reference>
<feature type="transmembrane region" description="Helical" evidence="7">
    <location>
        <begin position="241"/>
        <end position="263"/>
    </location>
</feature>
<dbReference type="InterPro" id="IPR004681">
    <property type="entry name" value="TRAP_DctM"/>
</dbReference>
<evidence type="ECO:0000256" key="2">
    <source>
        <dbReference type="ARBA" id="ARBA00022475"/>
    </source>
</evidence>
<feature type="transmembrane region" description="Helical" evidence="7">
    <location>
        <begin position="12"/>
        <end position="33"/>
    </location>
</feature>
<accession>A0A3D5QBN4</accession>
<feature type="transmembrane region" description="Helical" evidence="7">
    <location>
        <begin position="99"/>
        <end position="123"/>
    </location>
</feature>
<dbReference type="GO" id="GO:0005886">
    <property type="term" value="C:plasma membrane"/>
    <property type="evidence" value="ECO:0007669"/>
    <property type="project" value="UniProtKB-SubCell"/>
</dbReference>
<evidence type="ECO:0000256" key="6">
    <source>
        <dbReference type="ARBA" id="ARBA00023136"/>
    </source>
</evidence>